<dbReference type="Proteomes" id="UP000028549">
    <property type="component" value="Unassembled WGS sequence"/>
</dbReference>
<evidence type="ECO:0008006" key="3">
    <source>
        <dbReference type="Google" id="ProtNLM"/>
    </source>
</evidence>
<dbReference type="InterPro" id="IPR038312">
    <property type="entry name" value="DUF5063_sf"/>
</dbReference>
<dbReference type="InterPro" id="IPR032025">
    <property type="entry name" value="DUF5063"/>
</dbReference>
<name>A0A084GW25_METID</name>
<keyword evidence="2" id="KW-1185">Reference proteome</keyword>
<protein>
    <recommendedName>
        <fullName evidence="3">DUF5063 domain-containing protein</fullName>
    </recommendedName>
</protein>
<dbReference type="EMBL" id="JNVC02000005">
    <property type="protein sequence ID" value="KEZ51537.1"/>
    <property type="molecule type" value="Genomic_DNA"/>
</dbReference>
<dbReference type="STRING" id="246786.GS18_0210365"/>
<dbReference type="AlphaFoldDB" id="A0A084GW25"/>
<dbReference type="RefSeq" id="WP_051827283.1">
    <property type="nucleotide sequence ID" value="NZ_JNVC02000005.1"/>
</dbReference>
<reference evidence="1 2" key="1">
    <citation type="journal article" date="2005" name="Int. J. Syst. Evol. Microbiol.">
        <title>Bacillus cibi sp. nov., isolated from jeotgal, a traditional Korean fermented seafood.</title>
        <authorList>
            <person name="Yoon J.H."/>
            <person name="Lee C.H."/>
            <person name="Oh T.K."/>
        </authorList>
    </citation>
    <scope>NUCLEOTIDE SEQUENCE [LARGE SCALE GENOMIC DNA]</scope>
    <source>
        <strain evidence="1 2">DSM 16189</strain>
    </source>
</reference>
<accession>A0A084GW25</accession>
<comment type="caution">
    <text evidence="1">The sequence shown here is derived from an EMBL/GenBank/DDBJ whole genome shotgun (WGS) entry which is preliminary data.</text>
</comment>
<dbReference type="OrthoDB" id="2882299at2"/>
<evidence type="ECO:0000313" key="2">
    <source>
        <dbReference type="Proteomes" id="UP000028549"/>
    </source>
</evidence>
<organism evidence="1 2">
    <name type="scientific">Metabacillus indicus</name>
    <name type="common">Bacillus indicus</name>
    <dbReference type="NCBI Taxonomy" id="246786"/>
    <lineage>
        <taxon>Bacteria</taxon>
        <taxon>Bacillati</taxon>
        <taxon>Bacillota</taxon>
        <taxon>Bacilli</taxon>
        <taxon>Bacillales</taxon>
        <taxon>Bacillaceae</taxon>
        <taxon>Metabacillus</taxon>
    </lineage>
</organism>
<dbReference type="Gene3D" id="1.20.120.1550">
    <property type="entry name" value="Protein of unknown function DUF5063"/>
    <property type="match status" value="1"/>
</dbReference>
<gene>
    <name evidence="1" type="ORF">GS18_0210365</name>
</gene>
<evidence type="ECO:0000313" key="1">
    <source>
        <dbReference type="EMBL" id="KEZ51537.1"/>
    </source>
</evidence>
<dbReference type="Pfam" id="PF16702">
    <property type="entry name" value="DUF5063"/>
    <property type="match status" value="1"/>
</dbReference>
<proteinExistence type="predicted"/>
<sequence length="159" mass="18255">MKAGYLEKMYVKEAEAFLNKASEYCHLIENFSVFSESDKVINLLKTISSLYAAALTLPESNLAEEEITALDFALPDINLGDMANYWALFDPYTYEEPVACSLNDDLQDIYRDVKEGILLFQNYRKSEATWHWKFTFESHWGQHALQAMRVLHGAVGAER</sequence>